<dbReference type="InterPro" id="IPR012341">
    <property type="entry name" value="6hp_glycosidase-like_sf"/>
</dbReference>
<sequence length="617" mass="70481">MTDLKSNPSLPDLSDDYHMALIGNGRTCALVDAVGSIVFACLPDFDSGTVFASLLDEQKGGRFGIAMVDGQVVSQQYERHTNILVTRFQGAAGIFELIDFMPRYTTDSRVESREDVSSDIVRVLRVVEGEPQVRVTFDPKLEYARGETWVEEHGQGLKATTHWEGPSCEIYESVYLWTNLDAGAIRRGEGFSLKKDGFLLLSYHDKVQVPNPARVELMLQRTRAYWMLWVERTHKTKLYQEEMIRSALLLKMLQFSPSGALVAAATTSLPETIGEERNWDYRFCWIRDASMTVAVLHKIGHPSMASRFIDWMLQTMPTKDDSLQIMYGIRGERELTEKSLDHLSGYQGSQPVRIGNAAYTQNQHDIYGVMLDVIYQDLMLRRRTPESLDQIWTRVRSVARIVLATWQEPDRGIWEIRGEKRHFVFSKMLCWVAIDRAIKIAELLGKTTWADSQRPALARIHEDIHAKGWSESKQAFVQAYGADDLDASNLLMAEYGFIDPTHPRFVSTVEQSEKELCEDGLMFRYRNEDDFGKPQSAFTVCSFWMVKALVQIKQKERGREMFESLLAAANEHKLYGEDLDIRTRRHLGNFPQAYCHLALIDCALALSAEEDDELIQS</sequence>
<evidence type="ECO:0000259" key="2">
    <source>
        <dbReference type="Pfam" id="PF19291"/>
    </source>
</evidence>
<dbReference type="Proteomes" id="UP000604083">
    <property type="component" value="Unassembled WGS sequence"/>
</dbReference>
<proteinExistence type="predicted"/>
<evidence type="ECO:0000313" key="4">
    <source>
        <dbReference type="Proteomes" id="UP000604083"/>
    </source>
</evidence>
<dbReference type="RefSeq" id="WP_200392157.1">
    <property type="nucleotide sequence ID" value="NZ_JAENIO010000030.1"/>
</dbReference>
<dbReference type="SUPFAM" id="SSF48208">
    <property type="entry name" value="Six-hairpin glycosidases"/>
    <property type="match status" value="1"/>
</dbReference>
<evidence type="ECO:0000259" key="1">
    <source>
        <dbReference type="Pfam" id="PF00723"/>
    </source>
</evidence>
<dbReference type="Pfam" id="PF00723">
    <property type="entry name" value="Glyco_hydro_15"/>
    <property type="match status" value="1"/>
</dbReference>
<organism evidence="3 4">
    <name type="scientific">Roseibacillus ishigakijimensis</name>
    <dbReference type="NCBI Taxonomy" id="454146"/>
    <lineage>
        <taxon>Bacteria</taxon>
        <taxon>Pseudomonadati</taxon>
        <taxon>Verrucomicrobiota</taxon>
        <taxon>Verrucomicrobiia</taxon>
        <taxon>Verrucomicrobiales</taxon>
        <taxon>Verrucomicrobiaceae</taxon>
        <taxon>Roseibacillus</taxon>
    </lineage>
</organism>
<feature type="domain" description="GH15-like" evidence="1">
    <location>
        <begin position="239"/>
        <end position="603"/>
    </location>
</feature>
<dbReference type="InterPro" id="IPR011613">
    <property type="entry name" value="GH15-like"/>
</dbReference>
<feature type="domain" description="Trehalase-like N-terminal" evidence="2">
    <location>
        <begin position="19"/>
        <end position="159"/>
    </location>
</feature>
<dbReference type="GO" id="GO:0005975">
    <property type="term" value="P:carbohydrate metabolic process"/>
    <property type="evidence" value="ECO:0007669"/>
    <property type="project" value="InterPro"/>
</dbReference>
<dbReference type="GO" id="GO:0004553">
    <property type="term" value="F:hydrolase activity, hydrolyzing O-glycosyl compounds"/>
    <property type="evidence" value="ECO:0007669"/>
    <property type="project" value="TreeGrafter"/>
</dbReference>
<dbReference type="AlphaFoldDB" id="A0A934VMX5"/>
<keyword evidence="4" id="KW-1185">Reference proteome</keyword>
<comment type="caution">
    <text evidence="3">The sequence shown here is derived from an EMBL/GenBank/DDBJ whole genome shotgun (WGS) entry which is preliminary data.</text>
</comment>
<accession>A0A934VMX5</accession>
<dbReference type="PANTHER" id="PTHR31616:SF0">
    <property type="entry name" value="GLUCAN 1,4-ALPHA-GLUCOSIDASE"/>
    <property type="match status" value="1"/>
</dbReference>
<name>A0A934VMX5_9BACT</name>
<dbReference type="PANTHER" id="PTHR31616">
    <property type="entry name" value="TREHALASE"/>
    <property type="match status" value="1"/>
</dbReference>
<dbReference type="InterPro" id="IPR008928">
    <property type="entry name" value="6-hairpin_glycosidase_sf"/>
</dbReference>
<reference evidence="3" key="1">
    <citation type="submission" date="2021-01" db="EMBL/GenBank/DDBJ databases">
        <title>Modified the classification status of verrucomicrobia.</title>
        <authorList>
            <person name="Feng X."/>
        </authorList>
    </citation>
    <scope>NUCLEOTIDE SEQUENCE</scope>
    <source>
        <strain evidence="3">KCTC 12986</strain>
    </source>
</reference>
<protein>
    <submittedName>
        <fullName evidence="3">Glycoside hydrolase family 15 protein</fullName>
    </submittedName>
</protein>
<evidence type="ECO:0000313" key="3">
    <source>
        <dbReference type="EMBL" id="MBK1834722.1"/>
    </source>
</evidence>
<dbReference type="EMBL" id="JAENIO010000030">
    <property type="protein sequence ID" value="MBK1834722.1"/>
    <property type="molecule type" value="Genomic_DNA"/>
</dbReference>
<gene>
    <name evidence="3" type="ORF">JIN78_11675</name>
</gene>
<dbReference type="Pfam" id="PF19291">
    <property type="entry name" value="TREH_N"/>
    <property type="match status" value="1"/>
</dbReference>
<dbReference type="InterPro" id="IPR045582">
    <property type="entry name" value="Trehalase-like_N"/>
</dbReference>
<dbReference type="Gene3D" id="1.50.10.10">
    <property type="match status" value="1"/>
</dbReference>
<keyword evidence="3" id="KW-0378">Hydrolase</keyword>